<feature type="domain" description="Cation efflux protein transmembrane" evidence="7">
    <location>
        <begin position="27"/>
        <end position="202"/>
    </location>
</feature>
<feature type="transmembrane region" description="Helical" evidence="6">
    <location>
        <begin position="86"/>
        <end position="105"/>
    </location>
</feature>
<sequence>MMADACCSAKRDTIAELGRKAEQRRALIVVMVINLSMFAIEFGGGLLARSSALMADSVDMFGDAVVYGLSLYALNRGARWEAGAAIAKGGLILVFGIAVLVEIAGKIANGVPPSSTLMLGFGGAALAANLTCLALLWRFRAANVNMASTFECSRNDVASNIGVLIAASLVHLTGAAWPDIVVGGVIAIIFLRSAWRVFADAIPAWRFADRSSAYNRPHRGENA</sequence>
<evidence type="ECO:0000256" key="2">
    <source>
        <dbReference type="ARBA" id="ARBA00022692"/>
    </source>
</evidence>
<dbReference type="Gene3D" id="1.20.1510.10">
    <property type="entry name" value="Cation efflux protein transmembrane domain"/>
    <property type="match status" value="1"/>
</dbReference>
<evidence type="ECO:0000256" key="3">
    <source>
        <dbReference type="ARBA" id="ARBA00022906"/>
    </source>
</evidence>
<dbReference type="SUPFAM" id="SSF161111">
    <property type="entry name" value="Cation efflux protein transmembrane domain-like"/>
    <property type="match status" value="1"/>
</dbReference>
<feature type="transmembrane region" description="Helical" evidence="6">
    <location>
        <begin position="26"/>
        <end position="47"/>
    </location>
</feature>
<protein>
    <submittedName>
        <fullName evidence="8">Co/Zn/Cd efflux system component</fullName>
    </submittedName>
</protein>
<dbReference type="InterPro" id="IPR027469">
    <property type="entry name" value="Cation_efflux_TMD_sf"/>
</dbReference>
<dbReference type="PANTHER" id="PTHR11562">
    <property type="entry name" value="CATION EFFLUX PROTEIN/ ZINC TRANSPORTER"/>
    <property type="match status" value="1"/>
</dbReference>
<dbReference type="GO" id="GO:0005385">
    <property type="term" value="F:zinc ion transmembrane transporter activity"/>
    <property type="evidence" value="ECO:0007669"/>
    <property type="project" value="TreeGrafter"/>
</dbReference>
<keyword evidence="2 6" id="KW-0812">Transmembrane</keyword>
<feature type="transmembrane region" description="Helical" evidence="6">
    <location>
        <begin position="157"/>
        <end position="174"/>
    </location>
</feature>
<keyword evidence="3" id="KW-0406">Ion transport</keyword>
<accession>A0A7W7AP59</accession>
<gene>
    <name evidence="8" type="ORF">GGQ96_003885</name>
</gene>
<feature type="transmembrane region" description="Helical" evidence="6">
    <location>
        <begin position="53"/>
        <end position="74"/>
    </location>
</feature>
<keyword evidence="3" id="KW-0862">Zinc</keyword>
<dbReference type="AlphaFoldDB" id="A0A7W7AP59"/>
<feature type="transmembrane region" description="Helical" evidence="6">
    <location>
        <begin position="117"/>
        <end position="137"/>
    </location>
</feature>
<comment type="caution">
    <text evidence="8">The sequence shown here is derived from an EMBL/GenBank/DDBJ whole genome shotgun (WGS) entry which is preliminary data.</text>
</comment>
<dbReference type="Pfam" id="PF01545">
    <property type="entry name" value="Cation_efflux"/>
    <property type="match status" value="1"/>
</dbReference>
<dbReference type="InterPro" id="IPR050681">
    <property type="entry name" value="CDF/SLC30A"/>
</dbReference>
<keyword evidence="9" id="KW-1185">Reference proteome</keyword>
<dbReference type="InterPro" id="IPR058533">
    <property type="entry name" value="Cation_efflux_TM"/>
</dbReference>
<organism evidence="8 9">
    <name type="scientific">Sphingomonas abaci</name>
    <dbReference type="NCBI Taxonomy" id="237611"/>
    <lineage>
        <taxon>Bacteria</taxon>
        <taxon>Pseudomonadati</taxon>
        <taxon>Pseudomonadota</taxon>
        <taxon>Alphaproteobacteria</taxon>
        <taxon>Sphingomonadales</taxon>
        <taxon>Sphingomonadaceae</taxon>
        <taxon>Sphingomonas</taxon>
    </lineage>
</organism>
<feature type="transmembrane region" description="Helical" evidence="6">
    <location>
        <begin position="180"/>
        <end position="198"/>
    </location>
</feature>
<comment type="subcellular location">
    <subcellularLocation>
        <location evidence="1">Membrane</location>
        <topology evidence="1">Multi-pass membrane protein</topology>
    </subcellularLocation>
</comment>
<name>A0A7W7AP59_9SPHN</name>
<evidence type="ECO:0000313" key="9">
    <source>
        <dbReference type="Proteomes" id="UP000574769"/>
    </source>
</evidence>
<evidence type="ECO:0000256" key="1">
    <source>
        <dbReference type="ARBA" id="ARBA00004141"/>
    </source>
</evidence>
<dbReference type="Proteomes" id="UP000574769">
    <property type="component" value="Unassembled WGS sequence"/>
</dbReference>
<dbReference type="PANTHER" id="PTHR11562:SF17">
    <property type="entry name" value="RE54080P-RELATED"/>
    <property type="match status" value="1"/>
</dbReference>
<evidence type="ECO:0000259" key="7">
    <source>
        <dbReference type="Pfam" id="PF01545"/>
    </source>
</evidence>
<keyword evidence="3" id="KW-0813">Transport</keyword>
<keyword evidence="5 6" id="KW-0472">Membrane</keyword>
<reference evidence="8 9" key="1">
    <citation type="submission" date="2020-08" db="EMBL/GenBank/DDBJ databases">
        <title>Genomic Encyclopedia of Type Strains, Phase IV (KMG-IV): sequencing the most valuable type-strain genomes for metagenomic binning, comparative biology and taxonomic classification.</title>
        <authorList>
            <person name="Goeker M."/>
        </authorList>
    </citation>
    <scope>NUCLEOTIDE SEQUENCE [LARGE SCALE GENOMIC DNA]</scope>
    <source>
        <strain evidence="8 9">DSM 15867</strain>
    </source>
</reference>
<evidence type="ECO:0000313" key="8">
    <source>
        <dbReference type="EMBL" id="MBB4619725.1"/>
    </source>
</evidence>
<dbReference type="EMBL" id="JACHNY010000014">
    <property type="protein sequence ID" value="MBB4619725.1"/>
    <property type="molecule type" value="Genomic_DNA"/>
</dbReference>
<dbReference type="GO" id="GO:0005886">
    <property type="term" value="C:plasma membrane"/>
    <property type="evidence" value="ECO:0007669"/>
    <property type="project" value="TreeGrafter"/>
</dbReference>
<keyword evidence="4 6" id="KW-1133">Transmembrane helix</keyword>
<evidence type="ECO:0000256" key="5">
    <source>
        <dbReference type="ARBA" id="ARBA00023136"/>
    </source>
</evidence>
<keyword evidence="3" id="KW-0864">Zinc transport</keyword>
<evidence type="ECO:0000256" key="4">
    <source>
        <dbReference type="ARBA" id="ARBA00022989"/>
    </source>
</evidence>
<proteinExistence type="predicted"/>
<evidence type="ECO:0000256" key="6">
    <source>
        <dbReference type="SAM" id="Phobius"/>
    </source>
</evidence>